<evidence type="ECO:0000313" key="3">
    <source>
        <dbReference type="Proteomes" id="UP001300012"/>
    </source>
</evidence>
<keyword evidence="3" id="KW-1185">Reference proteome</keyword>
<dbReference type="Gene3D" id="1.10.510.10">
    <property type="entry name" value="Transferase(Phosphotransferase) domain 1"/>
    <property type="match status" value="1"/>
</dbReference>
<dbReference type="Pfam" id="PF01636">
    <property type="entry name" value="APH"/>
    <property type="match status" value="1"/>
</dbReference>
<dbReference type="InterPro" id="IPR011009">
    <property type="entry name" value="Kinase-like_dom_sf"/>
</dbReference>
<dbReference type="Proteomes" id="UP001300012">
    <property type="component" value="Unassembled WGS sequence"/>
</dbReference>
<feature type="domain" description="Aminoglycoside phosphotransferase" evidence="1">
    <location>
        <begin position="23"/>
        <end position="250"/>
    </location>
</feature>
<evidence type="ECO:0000313" key="2">
    <source>
        <dbReference type="EMBL" id="MCR8630359.1"/>
    </source>
</evidence>
<evidence type="ECO:0000259" key="1">
    <source>
        <dbReference type="Pfam" id="PF01636"/>
    </source>
</evidence>
<dbReference type="Gene3D" id="1.20.58.840">
    <property type="match status" value="1"/>
</dbReference>
<organism evidence="2 3">
    <name type="scientific">Paenibacillus radicis</name>
    <name type="common">ex Xue et al. 2023</name>
    <dbReference type="NCBI Taxonomy" id="2972489"/>
    <lineage>
        <taxon>Bacteria</taxon>
        <taxon>Bacillati</taxon>
        <taxon>Bacillota</taxon>
        <taxon>Bacilli</taxon>
        <taxon>Bacillales</taxon>
        <taxon>Paenibacillaceae</taxon>
        <taxon>Paenibacillus</taxon>
    </lineage>
</organism>
<dbReference type="Gene3D" id="3.30.200.20">
    <property type="entry name" value="Phosphorylase Kinase, domain 1"/>
    <property type="match status" value="1"/>
</dbReference>
<protein>
    <submittedName>
        <fullName evidence="2">Aminoglycoside phosphotransferase family protein</fullName>
    </submittedName>
</protein>
<accession>A0ABT1YD73</accession>
<dbReference type="InterPro" id="IPR002575">
    <property type="entry name" value="Aminoglycoside_PTrfase"/>
</dbReference>
<dbReference type="SUPFAM" id="SSF56112">
    <property type="entry name" value="Protein kinase-like (PK-like)"/>
    <property type="match status" value="1"/>
</dbReference>
<comment type="caution">
    <text evidence="2">The sequence shown here is derived from an EMBL/GenBank/DDBJ whole genome shotgun (WGS) entry which is preliminary data.</text>
</comment>
<gene>
    <name evidence="2" type="ORF">NV381_03985</name>
</gene>
<proteinExistence type="predicted"/>
<dbReference type="RefSeq" id="WP_258211974.1">
    <property type="nucleotide sequence ID" value="NZ_JANQBD010000002.1"/>
</dbReference>
<sequence>MIKIRNILKDHYDLDIINVLPQKGGWAALAYKVYDNKAAYFLKFYEKSRASTAKWTAHIDQYVPILVWLMHNSSLKGKIPVPILTKKGDYKCEDAAGVYLLYEYIDGETIGDKDLNKEQIYHLSEIVTELHTYGEEIPIQTDAIKENFHVPFLPELRNSLDEENNLIPVDLREVMNPHIEQIRGLIDTVEQLSVRLKTDNVRMALCHTDLHNWNLMQSEQHLMLIDWEGLKLAPVEADMMFLVDKPYFDEFLSIYQNLHKDFVMNLDVLQFYKGRRKLEDIWEFMEQLLFDKQDGEERVFTINLLAAELREIDVK</sequence>
<dbReference type="EMBL" id="JANQBD010000002">
    <property type="protein sequence ID" value="MCR8630359.1"/>
    <property type="molecule type" value="Genomic_DNA"/>
</dbReference>
<name>A0ABT1YD73_9BACL</name>
<reference evidence="2 3" key="1">
    <citation type="submission" date="2022-08" db="EMBL/GenBank/DDBJ databases">
        <title>Paenibacillus endoradicis sp. nov., Paenibacillus radicibacter sp. nov and Paenibacillus pararadicis sp. nov., three cold-adapted plant growth-promoting bacteria isolated from root of Larix gmelinii in Great Khingan.</title>
        <authorList>
            <person name="Xue H."/>
        </authorList>
    </citation>
    <scope>NUCLEOTIDE SEQUENCE [LARGE SCALE GENOMIC DNA]</scope>
    <source>
        <strain evidence="2 3">N5-1-1-5</strain>
    </source>
</reference>